<dbReference type="AlphaFoldDB" id="A0A9X3N1J7"/>
<evidence type="ECO:0000313" key="12">
    <source>
        <dbReference type="Proteomes" id="UP001149140"/>
    </source>
</evidence>
<feature type="transmembrane region" description="Helical" evidence="10">
    <location>
        <begin position="6"/>
        <end position="23"/>
    </location>
</feature>
<evidence type="ECO:0000256" key="1">
    <source>
        <dbReference type="ARBA" id="ARBA00004141"/>
    </source>
</evidence>
<keyword evidence="4 10" id="KW-0812">Transmembrane</keyword>
<name>A0A9X3N1J7_9ACTN</name>
<keyword evidence="10" id="KW-1003">Cell membrane</keyword>
<evidence type="ECO:0000256" key="2">
    <source>
        <dbReference type="ARBA" id="ARBA00008445"/>
    </source>
</evidence>
<keyword evidence="8 10" id="KW-0472">Membrane</keyword>
<evidence type="ECO:0000256" key="6">
    <source>
        <dbReference type="ARBA" id="ARBA00022989"/>
    </source>
</evidence>
<keyword evidence="5 10" id="KW-0653">Protein transport</keyword>
<gene>
    <name evidence="11" type="primary">secG</name>
    <name evidence="11" type="ORF">OM076_35410</name>
</gene>
<keyword evidence="7 10" id="KW-0811">Translocation</keyword>
<reference evidence="11" key="1">
    <citation type="submission" date="2022-10" db="EMBL/GenBank/DDBJ databases">
        <title>The WGS of Solirubrobacter ginsenosidimutans DSM 21036.</title>
        <authorList>
            <person name="Jiang Z."/>
        </authorList>
    </citation>
    <scope>NUCLEOTIDE SEQUENCE</scope>
    <source>
        <strain evidence="11">DSM 21036</strain>
    </source>
</reference>
<accession>A0A9X3N1J7</accession>
<dbReference type="PRINTS" id="PR01651">
    <property type="entry name" value="SECGEXPORT"/>
</dbReference>
<dbReference type="GO" id="GO:0005886">
    <property type="term" value="C:plasma membrane"/>
    <property type="evidence" value="ECO:0007669"/>
    <property type="project" value="UniProtKB-SubCell"/>
</dbReference>
<organism evidence="11 12">
    <name type="scientific">Solirubrobacter ginsenosidimutans</name>
    <dbReference type="NCBI Taxonomy" id="490573"/>
    <lineage>
        <taxon>Bacteria</taxon>
        <taxon>Bacillati</taxon>
        <taxon>Actinomycetota</taxon>
        <taxon>Thermoleophilia</taxon>
        <taxon>Solirubrobacterales</taxon>
        <taxon>Solirubrobacteraceae</taxon>
        <taxon>Solirubrobacter</taxon>
    </lineage>
</organism>
<dbReference type="NCBIfam" id="TIGR00810">
    <property type="entry name" value="secG"/>
    <property type="match status" value="1"/>
</dbReference>
<dbReference type="RefSeq" id="WP_270044872.1">
    <property type="nucleotide sequence ID" value="NZ_JAPDOD010000049.1"/>
</dbReference>
<dbReference type="Proteomes" id="UP001149140">
    <property type="component" value="Unassembled WGS sequence"/>
</dbReference>
<keyword evidence="6 10" id="KW-1133">Transmembrane helix</keyword>
<evidence type="ECO:0000256" key="9">
    <source>
        <dbReference type="ARBA" id="ARBA00025182"/>
    </source>
</evidence>
<proteinExistence type="inferred from homology"/>
<protein>
    <recommendedName>
        <fullName evidence="10">Protein-export membrane protein SecG</fullName>
    </recommendedName>
</protein>
<evidence type="ECO:0000256" key="7">
    <source>
        <dbReference type="ARBA" id="ARBA00023010"/>
    </source>
</evidence>
<dbReference type="GO" id="GO:0009306">
    <property type="term" value="P:protein secretion"/>
    <property type="evidence" value="ECO:0007669"/>
    <property type="project" value="UniProtKB-UniRule"/>
</dbReference>
<comment type="function">
    <text evidence="9 10">Involved in protein export. Participates in an early event of protein translocation.</text>
</comment>
<comment type="caution">
    <text evidence="11">The sequence shown here is derived from an EMBL/GenBank/DDBJ whole genome shotgun (WGS) entry which is preliminary data.</text>
</comment>
<dbReference type="GO" id="GO:0015450">
    <property type="term" value="F:protein-transporting ATPase activity"/>
    <property type="evidence" value="ECO:0007669"/>
    <property type="project" value="UniProtKB-UniRule"/>
</dbReference>
<keyword evidence="12" id="KW-1185">Reference proteome</keyword>
<evidence type="ECO:0000256" key="3">
    <source>
        <dbReference type="ARBA" id="ARBA00022448"/>
    </source>
</evidence>
<evidence type="ECO:0000256" key="10">
    <source>
        <dbReference type="RuleBase" id="RU365087"/>
    </source>
</evidence>
<feature type="transmembrane region" description="Helical" evidence="10">
    <location>
        <begin position="55"/>
        <end position="72"/>
    </location>
</feature>
<evidence type="ECO:0000256" key="8">
    <source>
        <dbReference type="ARBA" id="ARBA00023136"/>
    </source>
</evidence>
<feature type="transmembrane region" description="Helical" evidence="10">
    <location>
        <begin position="30"/>
        <end position="49"/>
    </location>
</feature>
<comment type="subcellular location">
    <subcellularLocation>
        <location evidence="10">Cell membrane</location>
        <topology evidence="10">Multi-pass membrane protein</topology>
    </subcellularLocation>
    <subcellularLocation>
        <location evidence="1">Membrane</location>
        <topology evidence="1">Multi-pass membrane protein</topology>
    </subcellularLocation>
</comment>
<sequence>MIHTILSVIQVPIAVGVIFLVLLHSGKDAGMSGAFGVGVAGGSAGGSLMERNLDRWTIVFSILFAVNTIAILKT</sequence>
<dbReference type="Pfam" id="PF03840">
    <property type="entry name" value="SecG"/>
    <property type="match status" value="1"/>
</dbReference>
<dbReference type="InterPro" id="IPR004692">
    <property type="entry name" value="SecG"/>
</dbReference>
<dbReference type="EMBL" id="JAPDOD010000049">
    <property type="protein sequence ID" value="MDA0165611.1"/>
    <property type="molecule type" value="Genomic_DNA"/>
</dbReference>
<keyword evidence="3 10" id="KW-0813">Transport</keyword>
<evidence type="ECO:0000256" key="4">
    <source>
        <dbReference type="ARBA" id="ARBA00022692"/>
    </source>
</evidence>
<comment type="similarity">
    <text evidence="2 10">Belongs to the SecG family.</text>
</comment>
<evidence type="ECO:0000256" key="5">
    <source>
        <dbReference type="ARBA" id="ARBA00022927"/>
    </source>
</evidence>
<comment type="caution">
    <text evidence="10">Lacks conserved residue(s) required for the propagation of feature annotation.</text>
</comment>
<evidence type="ECO:0000313" key="11">
    <source>
        <dbReference type="EMBL" id="MDA0165611.1"/>
    </source>
</evidence>